<feature type="transmembrane region" description="Helical" evidence="1">
    <location>
        <begin position="419"/>
        <end position="447"/>
    </location>
</feature>
<proteinExistence type="predicted"/>
<evidence type="ECO:0000313" key="2">
    <source>
        <dbReference type="EMBL" id="QHU06015.1"/>
    </source>
</evidence>
<accession>A0A6C0JJQ3</accession>
<feature type="transmembrane region" description="Helical" evidence="1">
    <location>
        <begin position="535"/>
        <end position="555"/>
    </location>
</feature>
<sequence length="617" mass="72083">MVDTNNIEDKIFSEKNGNFQTMNMIYKIKKIKKKKRVDNPKKIPFPEVLTNIKSDEPVFDKKVSTKEGFGFNDDDWEGYDTVKDKFEDIGGKDPKQVLIDFINKVYDSTVKYNKQIAKTITNKISKTEVAKEAGTKVKDEISKFNKSLGGKELSKKYDEGDENADEKKVYNYLCVLEALIFSSFVVNNWYFLMYYNKGDDGVDKFELFDFSVDKIKRLSNDFLSNKILKYIVLYFIEYALIFPTALEYFLINIFPNYSAKFFNHTFCYIVLFFIIFFVSYNFAWGLKQFLIDVINFNIFKFKGKKNIVPLLMFIAVVILYLIPDTTSYSGIFAPKDTKDREKNIMEKDFADIKSRLEYITNLQDEGKKVDPSYLRGLNNKQKLSNDYAERINKNYTGGAPGLQETAGGMMSVLKLIWNVIRFMIIITISVPLGGIFCGVYFIFYSLYAMFYYCNMDFNKTYEIFTDMLKFLDNHKVDFNKNAAEEQTFFEQLMQRFNEYFEYMSDNFFILVYLFTFVYLITDTQKKITNTTLRNTLYITELSIIFSIVGYLIYVIRSKYKVNSIHELAQILKNNTPIEKDYGLSADMFNVANMGVYGVTIIGLLRIGFPIIKTLLFT</sequence>
<feature type="transmembrane region" description="Helical" evidence="1">
    <location>
        <begin position="506"/>
        <end position="523"/>
    </location>
</feature>
<reference evidence="2" key="1">
    <citation type="journal article" date="2020" name="Nature">
        <title>Giant virus diversity and host interactions through global metagenomics.</title>
        <authorList>
            <person name="Schulz F."/>
            <person name="Roux S."/>
            <person name="Paez-Espino D."/>
            <person name="Jungbluth S."/>
            <person name="Walsh D.A."/>
            <person name="Denef V.J."/>
            <person name="McMahon K.D."/>
            <person name="Konstantinidis K.T."/>
            <person name="Eloe-Fadrosh E.A."/>
            <person name="Kyrpides N.C."/>
            <person name="Woyke T."/>
        </authorList>
    </citation>
    <scope>NUCLEOTIDE SEQUENCE</scope>
    <source>
        <strain evidence="2">GVMAG-M-3300027747-57</strain>
    </source>
</reference>
<name>A0A6C0JJQ3_9ZZZZ</name>
<feature type="transmembrane region" description="Helical" evidence="1">
    <location>
        <begin position="593"/>
        <end position="615"/>
    </location>
</feature>
<keyword evidence="1" id="KW-0472">Membrane</keyword>
<keyword evidence="1" id="KW-1133">Transmembrane helix</keyword>
<keyword evidence="1" id="KW-0812">Transmembrane</keyword>
<evidence type="ECO:0000256" key="1">
    <source>
        <dbReference type="SAM" id="Phobius"/>
    </source>
</evidence>
<feature type="transmembrane region" description="Helical" evidence="1">
    <location>
        <begin position="306"/>
        <end position="322"/>
    </location>
</feature>
<feature type="transmembrane region" description="Helical" evidence="1">
    <location>
        <begin position="266"/>
        <end position="286"/>
    </location>
</feature>
<feature type="transmembrane region" description="Helical" evidence="1">
    <location>
        <begin position="169"/>
        <end position="191"/>
    </location>
</feature>
<dbReference type="AlphaFoldDB" id="A0A6C0JJQ3"/>
<protein>
    <submittedName>
        <fullName evidence="2">Uncharacterized protein</fullName>
    </submittedName>
</protein>
<organism evidence="2">
    <name type="scientific">viral metagenome</name>
    <dbReference type="NCBI Taxonomy" id="1070528"/>
    <lineage>
        <taxon>unclassified sequences</taxon>
        <taxon>metagenomes</taxon>
        <taxon>organismal metagenomes</taxon>
    </lineage>
</organism>
<feature type="transmembrane region" description="Helical" evidence="1">
    <location>
        <begin position="231"/>
        <end position="254"/>
    </location>
</feature>
<dbReference type="EMBL" id="MN740430">
    <property type="protein sequence ID" value="QHU06015.1"/>
    <property type="molecule type" value="Genomic_DNA"/>
</dbReference>